<organism evidence="5 6">
    <name type="scientific">Mycobacterium bourgelatii</name>
    <dbReference type="NCBI Taxonomy" id="1273442"/>
    <lineage>
        <taxon>Bacteria</taxon>
        <taxon>Bacillati</taxon>
        <taxon>Actinomycetota</taxon>
        <taxon>Actinomycetes</taxon>
        <taxon>Mycobacteriales</taxon>
        <taxon>Mycobacteriaceae</taxon>
        <taxon>Mycobacterium</taxon>
    </lineage>
</organism>
<comment type="caution">
    <text evidence="5">The sequence shown here is derived from an EMBL/GenBank/DDBJ whole genome shotgun (WGS) entry which is preliminary data.</text>
</comment>
<dbReference type="PRINTS" id="PR00035">
    <property type="entry name" value="HTHGNTR"/>
</dbReference>
<accession>A0A7I9YJ98</accession>
<keyword evidence="1" id="KW-0805">Transcription regulation</keyword>
<proteinExistence type="predicted"/>
<evidence type="ECO:0000313" key="6">
    <source>
        <dbReference type="Proteomes" id="UP000465360"/>
    </source>
</evidence>
<dbReference type="GO" id="GO:0003677">
    <property type="term" value="F:DNA binding"/>
    <property type="evidence" value="ECO:0007669"/>
    <property type="project" value="UniProtKB-KW"/>
</dbReference>
<name>A0A7I9YJ98_MYCBU</name>
<dbReference type="Pfam" id="PF07729">
    <property type="entry name" value="FCD"/>
    <property type="match status" value="1"/>
</dbReference>
<feature type="domain" description="HTH gntR-type" evidence="4">
    <location>
        <begin position="24"/>
        <end position="94"/>
    </location>
</feature>
<dbReference type="RefSeq" id="WP_240355364.1">
    <property type="nucleotide sequence ID" value="NZ_BLKZ01000001.1"/>
</dbReference>
<dbReference type="InterPro" id="IPR011711">
    <property type="entry name" value="GntR_C"/>
</dbReference>
<sequence length="271" mass="29851">MSKIIYLMDATKRMNSATKLVRAPKTAEIIADQLRSSIVRGVLRKGDALPTEVELVKQFGVSRPTLREAFRILESESLIVVRRGSRGGVLVSSPETSVAARDFGLLLQMSGTTLADVYEARKIFEPAAAELLAARATPEDVAELKATADALAALVNEATGPADFGEWTAATFRFHDLILERAGNNTVALIGAVLREVVTRHMERVVSTTSSHAQIEKQFKQTVRAFHKFIGLIESRDGVAAREFWTTHMDRAGRKMLWGDLATERVIDLYV</sequence>
<dbReference type="InterPro" id="IPR000524">
    <property type="entry name" value="Tscrpt_reg_HTH_GntR"/>
</dbReference>
<evidence type="ECO:0000256" key="1">
    <source>
        <dbReference type="ARBA" id="ARBA00023015"/>
    </source>
</evidence>
<dbReference type="InterPro" id="IPR036390">
    <property type="entry name" value="WH_DNA-bd_sf"/>
</dbReference>
<dbReference type="CDD" id="cd07377">
    <property type="entry name" value="WHTH_GntR"/>
    <property type="match status" value="1"/>
</dbReference>
<keyword evidence="6" id="KW-1185">Reference proteome</keyword>
<dbReference type="PANTHER" id="PTHR43537">
    <property type="entry name" value="TRANSCRIPTIONAL REGULATOR, GNTR FAMILY"/>
    <property type="match status" value="1"/>
</dbReference>
<dbReference type="PROSITE" id="PS50949">
    <property type="entry name" value="HTH_GNTR"/>
    <property type="match status" value="1"/>
</dbReference>
<keyword evidence="2" id="KW-0238">DNA-binding</keyword>
<keyword evidence="3" id="KW-0804">Transcription</keyword>
<dbReference type="Proteomes" id="UP000465360">
    <property type="component" value="Unassembled WGS sequence"/>
</dbReference>
<dbReference type="SUPFAM" id="SSF48008">
    <property type="entry name" value="GntR ligand-binding domain-like"/>
    <property type="match status" value="1"/>
</dbReference>
<reference evidence="5 6" key="1">
    <citation type="journal article" date="2019" name="Emerg. Microbes Infect.">
        <title>Comprehensive subspecies identification of 175 nontuberculous mycobacteria species based on 7547 genomic profiles.</title>
        <authorList>
            <person name="Matsumoto Y."/>
            <person name="Kinjo T."/>
            <person name="Motooka D."/>
            <person name="Nabeya D."/>
            <person name="Jung N."/>
            <person name="Uechi K."/>
            <person name="Horii T."/>
            <person name="Iida T."/>
            <person name="Fujita J."/>
            <person name="Nakamura S."/>
        </authorList>
    </citation>
    <scope>NUCLEOTIDE SEQUENCE [LARGE SCALE GENOMIC DNA]</scope>
    <source>
        <strain evidence="5 6">JCM 30725</strain>
    </source>
</reference>
<gene>
    <name evidence="5" type="ORF">MBOU_07990</name>
</gene>
<dbReference type="InterPro" id="IPR036388">
    <property type="entry name" value="WH-like_DNA-bd_sf"/>
</dbReference>
<dbReference type="Pfam" id="PF00392">
    <property type="entry name" value="GntR"/>
    <property type="match status" value="1"/>
</dbReference>
<protein>
    <submittedName>
        <fullName evidence="5">GntR family transcriptional regulator</fullName>
    </submittedName>
</protein>
<dbReference type="SUPFAM" id="SSF46785">
    <property type="entry name" value="Winged helix' DNA-binding domain"/>
    <property type="match status" value="1"/>
</dbReference>
<dbReference type="SMART" id="SM00895">
    <property type="entry name" value="FCD"/>
    <property type="match status" value="1"/>
</dbReference>
<evidence type="ECO:0000313" key="5">
    <source>
        <dbReference type="EMBL" id="GFG88757.1"/>
    </source>
</evidence>
<dbReference type="GO" id="GO:0003700">
    <property type="term" value="F:DNA-binding transcription factor activity"/>
    <property type="evidence" value="ECO:0007669"/>
    <property type="project" value="InterPro"/>
</dbReference>
<dbReference type="Gene3D" id="1.20.120.530">
    <property type="entry name" value="GntR ligand-binding domain-like"/>
    <property type="match status" value="1"/>
</dbReference>
<dbReference type="EMBL" id="BLKZ01000001">
    <property type="protein sequence ID" value="GFG88757.1"/>
    <property type="molecule type" value="Genomic_DNA"/>
</dbReference>
<dbReference type="InterPro" id="IPR008920">
    <property type="entry name" value="TF_FadR/GntR_C"/>
</dbReference>
<evidence type="ECO:0000256" key="3">
    <source>
        <dbReference type="ARBA" id="ARBA00023163"/>
    </source>
</evidence>
<dbReference type="Gene3D" id="1.10.10.10">
    <property type="entry name" value="Winged helix-like DNA-binding domain superfamily/Winged helix DNA-binding domain"/>
    <property type="match status" value="1"/>
</dbReference>
<dbReference type="AlphaFoldDB" id="A0A7I9YJ98"/>
<dbReference type="SMART" id="SM00345">
    <property type="entry name" value="HTH_GNTR"/>
    <property type="match status" value="1"/>
</dbReference>
<evidence type="ECO:0000259" key="4">
    <source>
        <dbReference type="PROSITE" id="PS50949"/>
    </source>
</evidence>
<dbReference type="PANTHER" id="PTHR43537:SF5">
    <property type="entry name" value="UXU OPERON TRANSCRIPTIONAL REGULATOR"/>
    <property type="match status" value="1"/>
</dbReference>
<evidence type="ECO:0000256" key="2">
    <source>
        <dbReference type="ARBA" id="ARBA00023125"/>
    </source>
</evidence>